<feature type="compositionally biased region" description="Low complexity" evidence="1">
    <location>
        <begin position="187"/>
        <end position="202"/>
    </location>
</feature>
<proteinExistence type="predicted"/>
<evidence type="ECO:0000256" key="1">
    <source>
        <dbReference type="SAM" id="MobiDB-lite"/>
    </source>
</evidence>
<feature type="compositionally biased region" description="Basic residues" evidence="1">
    <location>
        <begin position="206"/>
        <end position="215"/>
    </location>
</feature>
<evidence type="ECO:0000313" key="4">
    <source>
        <dbReference type="EMBL" id="JAT73626.1"/>
    </source>
</evidence>
<organism evidence="3">
    <name type="scientific">Auxenochlorella protothecoides</name>
    <name type="common">Green microalga</name>
    <name type="synonym">Chlorella protothecoides</name>
    <dbReference type="NCBI Taxonomy" id="3075"/>
    <lineage>
        <taxon>Eukaryota</taxon>
        <taxon>Viridiplantae</taxon>
        <taxon>Chlorophyta</taxon>
        <taxon>core chlorophytes</taxon>
        <taxon>Trebouxiophyceae</taxon>
        <taxon>Chlorellales</taxon>
        <taxon>Chlorellaceae</taxon>
        <taxon>Auxenochlorella</taxon>
    </lineage>
</organism>
<feature type="compositionally biased region" description="Basic and acidic residues" evidence="1">
    <location>
        <begin position="40"/>
        <end position="53"/>
    </location>
</feature>
<feature type="region of interest" description="Disordered" evidence="1">
    <location>
        <begin position="1"/>
        <end position="139"/>
    </location>
</feature>
<evidence type="ECO:0000313" key="2">
    <source>
        <dbReference type="EMBL" id="JAT73214.1"/>
    </source>
</evidence>
<feature type="compositionally biased region" description="Low complexity" evidence="1">
    <location>
        <begin position="23"/>
        <end position="39"/>
    </location>
</feature>
<feature type="non-terminal residue" evidence="3">
    <location>
        <position position="545"/>
    </location>
</feature>
<feature type="compositionally biased region" description="Basic residues" evidence="1">
    <location>
        <begin position="267"/>
        <end position="287"/>
    </location>
</feature>
<dbReference type="EMBL" id="GDKF01005408">
    <property type="protein sequence ID" value="JAT73214.1"/>
    <property type="molecule type" value="Transcribed_RNA"/>
</dbReference>
<accession>A0A1D2A2G9</accession>
<dbReference type="EMBL" id="GDKF01004996">
    <property type="protein sequence ID" value="JAT73626.1"/>
    <property type="molecule type" value="Transcribed_RNA"/>
</dbReference>
<reference evidence="3" key="1">
    <citation type="submission" date="2015-08" db="EMBL/GenBank/DDBJ databases">
        <authorList>
            <person name="Babu N.S."/>
            <person name="Beckwith C.J."/>
            <person name="Beseler K.G."/>
            <person name="Brison A."/>
            <person name="Carone J.V."/>
            <person name="Caskin T.P."/>
            <person name="Diamond M."/>
            <person name="Durham M.E."/>
            <person name="Foxe J.M."/>
            <person name="Go M."/>
            <person name="Henderson B.A."/>
            <person name="Jones I.B."/>
            <person name="McGettigan J.A."/>
            <person name="Micheletti S.J."/>
            <person name="Nasrallah M.E."/>
            <person name="Ortiz D."/>
            <person name="Piller C.R."/>
            <person name="Privatt S.R."/>
            <person name="Schneider S.L."/>
            <person name="Sharp S."/>
            <person name="Smith T.C."/>
            <person name="Stanton J.D."/>
            <person name="Ullery H.E."/>
            <person name="Wilson R.J."/>
            <person name="Serrano M.G."/>
            <person name="Buck G."/>
            <person name="Lee V."/>
            <person name="Wang Y."/>
            <person name="Carvalho R."/>
            <person name="Voegtly L."/>
            <person name="Shi R."/>
            <person name="Duckworth R."/>
            <person name="Johnson A."/>
            <person name="Loviza R."/>
            <person name="Walstead R."/>
            <person name="Shah Z."/>
            <person name="Kiflezghi M."/>
            <person name="Wade K."/>
            <person name="Ball S.L."/>
            <person name="Bradley K.W."/>
            <person name="Asai D.J."/>
            <person name="Bowman C.A."/>
            <person name="Russell D.A."/>
            <person name="Pope W.H."/>
            <person name="Jacobs-Sera D."/>
            <person name="Hendrix R.W."/>
            <person name="Hatfull G.F."/>
        </authorList>
    </citation>
    <scope>NUCLEOTIDE SEQUENCE</scope>
</reference>
<gene>
    <name evidence="4" type="ORF">g.9831</name>
    <name evidence="3" type="ORF">g.9833</name>
    <name evidence="2" type="ORF">g.9835</name>
</gene>
<dbReference type="EMBL" id="GDKF01005248">
    <property type="protein sequence ID" value="JAT73374.1"/>
    <property type="molecule type" value="Transcribed_RNA"/>
</dbReference>
<feature type="compositionally biased region" description="Basic residues" evidence="1">
    <location>
        <begin position="243"/>
        <end position="260"/>
    </location>
</feature>
<sequence length="545" mass="56873">MLETPGQAAACSPPSDPGLILIATLPPSTASTGPGPGLERPGRQRHERGEPRPHPLPRPLPRPPVPAPVAAHAVRLQPPPHHPGHDHLHPVHLLHGTGPRGRDAARAARAMLRPGPLPAGQRGHRGVQPADGRGNRRGEQALAAPALGAVEHGAGAGRDRSRGRVGAGPGPGRALAAAAGHGGRQPGAGLRLLGAAPGPALEAHARAGRRRHPGRARSVGPGRLLPAHAGRGGGGGAAGAHPPHPRGLGRHARLCHRHRALQGPPGHARRRSRGRAHRAVAHRRRARAMGLRGPARGRVRGRGGDGAGGAGGPRARPAPRGRRQPGGGRGLARAPRAPGGPGLRPLPHCLLHGRVEAVLPPVPHHPLPVLSGDAGRGRCVGAERARLGPPSALGRPGRRPGSRHVFAQARAWSPWGDGGTGFWLTASHCLHRPGAHYKRTASWLAPSPILHSQLLPSPLFQRSIPISKKVLRLMLYSFAPTQNGHTVARCRHTMLCPQKIPCFHGLRETGLARPSPDLPLLESPLGGNRILSSRKLGWCVIEHSA</sequence>
<name>A0A1D2A2G9_AUXPR</name>
<protein>
    <submittedName>
        <fullName evidence="3">Uncharacterized protein</fullName>
    </submittedName>
</protein>
<feature type="compositionally biased region" description="Pro residues" evidence="1">
    <location>
        <begin position="54"/>
        <end position="67"/>
    </location>
</feature>
<feature type="region of interest" description="Disordered" evidence="1">
    <location>
        <begin position="151"/>
        <end position="345"/>
    </location>
</feature>
<feature type="compositionally biased region" description="Low complexity" evidence="1">
    <location>
        <begin position="331"/>
        <end position="345"/>
    </location>
</feature>
<dbReference type="AlphaFoldDB" id="A0A1D2A2G9"/>
<evidence type="ECO:0000313" key="3">
    <source>
        <dbReference type="EMBL" id="JAT73374.1"/>
    </source>
</evidence>